<accession>A0ABR4M299</accession>
<comment type="caution">
    <text evidence="1">The sequence shown here is derived from an EMBL/GenBank/DDBJ whole genome shotgun (WGS) entry which is preliminary data.</text>
</comment>
<dbReference type="InterPro" id="IPR036770">
    <property type="entry name" value="Ankyrin_rpt-contain_sf"/>
</dbReference>
<sequence length="132" mass="14596">MREAVRRDFAQVVSTFLSHGPTALFNWALEALQYKSKDVLAALLQHGWNINKPRAETTQPLLGYQSDLLPGYAVKDEEMTLWLLDNGADPNAQSYVDVTTLSWAVEEAPISTIKLLLARATTPGLARPSEKA</sequence>
<reference evidence="1 2" key="1">
    <citation type="submission" date="2024-07" db="EMBL/GenBank/DDBJ databases">
        <title>Section-level genome sequencing and comparative genomics of Aspergillus sections Usti and Cavernicolus.</title>
        <authorList>
            <consortium name="Lawrence Berkeley National Laboratory"/>
            <person name="Nybo J.L."/>
            <person name="Vesth T.C."/>
            <person name="Theobald S."/>
            <person name="Frisvad J.C."/>
            <person name="Larsen T.O."/>
            <person name="Kjaerboelling I."/>
            <person name="Rothschild-Mancinelli K."/>
            <person name="Lyhne E.K."/>
            <person name="Kogle M.E."/>
            <person name="Barry K."/>
            <person name="Clum A."/>
            <person name="Na H."/>
            <person name="Ledsgaard L."/>
            <person name="Lin J."/>
            <person name="Lipzen A."/>
            <person name="Kuo A."/>
            <person name="Riley R."/>
            <person name="Mondo S."/>
            <person name="Labutti K."/>
            <person name="Haridas S."/>
            <person name="Pangalinan J."/>
            <person name="Salamov A.A."/>
            <person name="Simmons B.A."/>
            <person name="Magnuson J.K."/>
            <person name="Chen J."/>
            <person name="Drula E."/>
            <person name="Henrissat B."/>
            <person name="Wiebenga A."/>
            <person name="Lubbers R.J."/>
            <person name="Gomes A.C."/>
            <person name="Macurrencykelacurrency M.R."/>
            <person name="Stajich J."/>
            <person name="Grigoriev I.V."/>
            <person name="Mortensen U.H."/>
            <person name="De Vries R.P."/>
            <person name="Baker S.E."/>
            <person name="Andersen M.R."/>
        </authorList>
    </citation>
    <scope>NUCLEOTIDE SEQUENCE [LARGE SCALE GENOMIC DNA]</scope>
    <source>
        <strain evidence="1 2">CBS 449.75</strain>
    </source>
</reference>
<protein>
    <recommendedName>
        <fullName evidence="3">Ankyrin repeat-containing domain protein</fullName>
    </recommendedName>
</protein>
<dbReference type="Proteomes" id="UP001610432">
    <property type="component" value="Unassembled WGS sequence"/>
</dbReference>
<keyword evidence="2" id="KW-1185">Reference proteome</keyword>
<dbReference type="GeneID" id="98147479"/>
<name>A0ABR4M299_9EURO</name>
<organism evidence="1 2">
    <name type="scientific">Aspergillus lucknowensis</name>
    <dbReference type="NCBI Taxonomy" id="176173"/>
    <lineage>
        <taxon>Eukaryota</taxon>
        <taxon>Fungi</taxon>
        <taxon>Dikarya</taxon>
        <taxon>Ascomycota</taxon>
        <taxon>Pezizomycotina</taxon>
        <taxon>Eurotiomycetes</taxon>
        <taxon>Eurotiomycetidae</taxon>
        <taxon>Eurotiales</taxon>
        <taxon>Aspergillaceae</taxon>
        <taxon>Aspergillus</taxon>
        <taxon>Aspergillus subgen. Nidulantes</taxon>
    </lineage>
</organism>
<evidence type="ECO:0008006" key="3">
    <source>
        <dbReference type="Google" id="ProtNLM"/>
    </source>
</evidence>
<evidence type="ECO:0000313" key="2">
    <source>
        <dbReference type="Proteomes" id="UP001610432"/>
    </source>
</evidence>
<proteinExistence type="predicted"/>
<dbReference type="RefSeq" id="XP_070888707.1">
    <property type="nucleotide sequence ID" value="XM_071032407.1"/>
</dbReference>
<gene>
    <name evidence="1" type="ORF">BJX67DRAFT_378782</name>
</gene>
<dbReference type="Gene3D" id="1.25.40.20">
    <property type="entry name" value="Ankyrin repeat-containing domain"/>
    <property type="match status" value="1"/>
</dbReference>
<dbReference type="SUPFAM" id="SSF48403">
    <property type="entry name" value="Ankyrin repeat"/>
    <property type="match status" value="1"/>
</dbReference>
<dbReference type="EMBL" id="JBFXLQ010000008">
    <property type="protein sequence ID" value="KAL2869728.1"/>
    <property type="molecule type" value="Genomic_DNA"/>
</dbReference>
<evidence type="ECO:0000313" key="1">
    <source>
        <dbReference type="EMBL" id="KAL2869728.1"/>
    </source>
</evidence>